<comment type="caution">
    <text evidence="2">The sequence shown here is derived from an EMBL/GenBank/DDBJ whole genome shotgun (WGS) entry which is preliminary data.</text>
</comment>
<evidence type="ECO:0000313" key="2">
    <source>
        <dbReference type="EMBL" id="MCT2585538.1"/>
    </source>
</evidence>
<evidence type="ECO:0008006" key="4">
    <source>
        <dbReference type="Google" id="ProtNLM"/>
    </source>
</evidence>
<organism evidence="2 3">
    <name type="scientific">Actinophytocola gossypii</name>
    <dbReference type="NCBI Taxonomy" id="2812003"/>
    <lineage>
        <taxon>Bacteria</taxon>
        <taxon>Bacillati</taxon>
        <taxon>Actinomycetota</taxon>
        <taxon>Actinomycetes</taxon>
        <taxon>Pseudonocardiales</taxon>
        <taxon>Pseudonocardiaceae</taxon>
    </lineage>
</organism>
<feature type="chain" id="PRO_5045208952" description="Secreted protein" evidence="1">
    <location>
        <begin position="23"/>
        <end position="102"/>
    </location>
</feature>
<sequence>MRKFVVAGLATFLVVAGSPASADTAEAQGEVTVFSTEFQELSVYENPSGCQVLPLGAHVLVNRTDQPVRIHADPFCATPSLVVPPAYGSHVPPDSGSFSVDA</sequence>
<dbReference type="EMBL" id="JAFFZE010000015">
    <property type="protein sequence ID" value="MCT2585538.1"/>
    <property type="molecule type" value="Genomic_DNA"/>
</dbReference>
<evidence type="ECO:0000256" key="1">
    <source>
        <dbReference type="SAM" id="SignalP"/>
    </source>
</evidence>
<reference evidence="2 3" key="1">
    <citation type="submission" date="2021-02" db="EMBL/GenBank/DDBJ databases">
        <title>Actinophytocola xerophila sp. nov., isolated from soil of cotton cropping field.</title>
        <authorList>
            <person name="Huang R."/>
            <person name="Chen X."/>
            <person name="Ge X."/>
            <person name="Liu W."/>
        </authorList>
    </citation>
    <scope>NUCLEOTIDE SEQUENCE [LARGE SCALE GENOMIC DNA]</scope>
    <source>
        <strain evidence="2 3">S1-96</strain>
    </source>
</reference>
<gene>
    <name evidence="2" type="ORF">JT362_20660</name>
</gene>
<dbReference type="Proteomes" id="UP001156441">
    <property type="component" value="Unassembled WGS sequence"/>
</dbReference>
<accession>A0ABT2JCE5</accession>
<evidence type="ECO:0000313" key="3">
    <source>
        <dbReference type="Proteomes" id="UP001156441"/>
    </source>
</evidence>
<dbReference type="RefSeq" id="WP_260193142.1">
    <property type="nucleotide sequence ID" value="NZ_JAFFZE010000015.1"/>
</dbReference>
<feature type="signal peptide" evidence="1">
    <location>
        <begin position="1"/>
        <end position="22"/>
    </location>
</feature>
<keyword evidence="1" id="KW-0732">Signal</keyword>
<protein>
    <recommendedName>
        <fullName evidence="4">Secreted protein</fullName>
    </recommendedName>
</protein>
<keyword evidence="3" id="KW-1185">Reference proteome</keyword>
<proteinExistence type="predicted"/>
<name>A0ABT2JCE5_9PSEU</name>